<comment type="caution">
    <text evidence="1">The sequence shown here is derived from an EMBL/GenBank/DDBJ whole genome shotgun (WGS) entry which is preliminary data.</text>
</comment>
<evidence type="ECO:0000313" key="2">
    <source>
        <dbReference type="Proteomes" id="UP000644727"/>
    </source>
</evidence>
<organism evidence="1 2">
    <name type="scientific">Brachybacterium epidermidis</name>
    <dbReference type="NCBI Taxonomy" id="2781983"/>
    <lineage>
        <taxon>Bacteria</taxon>
        <taxon>Bacillati</taxon>
        <taxon>Actinomycetota</taxon>
        <taxon>Actinomycetes</taxon>
        <taxon>Micrococcales</taxon>
        <taxon>Dermabacteraceae</taxon>
        <taxon>Brachybacterium</taxon>
    </lineage>
</organism>
<evidence type="ECO:0008006" key="3">
    <source>
        <dbReference type="Google" id="ProtNLM"/>
    </source>
</evidence>
<dbReference type="SUPFAM" id="SSF55874">
    <property type="entry name" value="ATPase domain of HSP90 chaperone/DNA topoisomerase II/histidine kinase"/>
    <property type="match status" value="1"/>
</dbReference>
<accession>A0ABR9VWY5</accession>
<sequence length="239" mass="26059">MLLQTHLNRAVAHATDSAVEAERQLERIRLQHAADTHDTVSNALMTQKAIITVLAGSPQSTVDRQILGELALVNSRAQLGLRQLLARIHGARSSASPVDLLREIERTVLTIRSSTEAAGYTIHSTVSIADMPVSASFAEEVQLILFELMTNILKHSGSPDRATLEVSTTSGAHGRELILATSNPASPRDDLPAAPWSIEHRARRLDGACTMAQRGHWVHVRVTLPLKCQPDHPEAHPCR</sequence>
<dbReference type="EMBL" id="JADEYR010000001">
    <property type="protein sequence ID" value="MBE9402698.1"/>
    <property type="molecule type" value="Genomic_DNA"/>
</dbReference>
<keyword evidence="2" id="KW-1185">Reference proteome</keyword>
<dbReference type="Gene3D" id="3.30.565.10">
    <property type="entry name" value="Histidine kinase-like ATPase, C-terminal domain"/>
    <property type="match status" value="1"/>
</dbReference>
<dbReference type="Proteomes" id="UP000644727">
    <property type="component" value="Unassembled WGS sequence"/>
</dbReference>
<proteinExistence type="predicted"/>
<dbReference type="RefSeq" id="WP_193864413.1">
    <property type="nucleotide sequence ID" value="NZ_JADEYR010000001.1"/>
</dbReference>
<dbReference type="InterPro" id="IPR036890">
    <property type="entry name" value="HATPase_C_sf"/>
</dbReference>
<protein>
    <recommendedName>
        <fullName evidence="3">Signal transduction histidine kinase subgroup 3 dimerisation and phosphoacceptor domain-containing protein</fullName>
    </recommendedName>
</protein>
<name>A0ABR9VWY5_9MICO</name>
<evidence type="ECO:0000313" key="1">
    <source>
        <dbReference type="EMBL" id="MBE9402698.1"/>
    </source>
</evidence>
<reference evidence="1 2" key="1">
    <citation type="submission" date="2020-10" db="EMBL/GenBank/DDBJ databases">
        <title>Draft genome and description of Brachybacterium epidermidis sp nov.</title>
        <authorList>
            <person name="Boxberger M."/>
            <person name="La Scola B."/>
        </authorList>
    </citation>
    <scope>NUCLEOTIDE SEQUENCE [LARGE SCALE GENOMIC DNA]</scope>
    <source>
        <strain evidence="1 2">Marseille-Q2903</strain>
    </source>
</reference>
<gene>
    <name evidence="1" type="ORF">IOE58_00255</name>
</gene>